<reference evidence="1 2" key="1">
    <citation type="submission" date="2021-07" db="EMBL/GenBank/DDBJ databases">
        <title>Sphingomonas sp.</title>
        <authorList>
            <person name="Feng G."/>
            <person name="Li J."/>
            <person name="Pan M."/>
        </authorList>
    </citation>
    <scope>NUCLEOTIDE SEQUENCE [LARGE SCALE GENOMIC DNA]</scope>
    <source>
        <strain evidence="1 2">RRHST34</strain>
    </source>
</reference>
<proteinExistence type="predicted"/>
<comment type="caution">
    <text evidence="1">The sequence shown here is derived from an EMBL/GenBank/DDBJ whole genome shotgun (WGS) entry which is preliminary data.</text>
</comment>
<evidence type="ECO:0000313" key="1">
    <source>
        <dbReference type="EMBL" id="MBW6531685.1"/>
    </source>
</evidence>
<organism evidence="1 2">
    <name type="scientific">Sphingomonas citri</name>
    <dbReference type="NCBI Taxonomy" id="2862499"/>
    <lineage>
        <taxon>Bacteria</taxon>
        <taxon>Pseudomonadati</taxon>
        <taxon>Pseudomonadota</taxon>
        <taxon>Alphaproteobacteria</taxon>
        <taxon>Sphingomonadales</taxon>
        <taxon>Sphingomonadaceae</taxon>
        <taxon>Sphingomonas</taxon>
    </lineage>
</organism>
<dbReference type="Proteomes" id="UP000759103">
    <property type="component" value="Unassembled WGS sequence"/>
</dbReference>
<name>A0ABS7BPZ9_9SPHN</name>
<dbReference type="RefSeq" id="WP_219749073.1">
    <property type="nucleotide sequence ID" value="NZ_JAHXZN010000004.1"/>
</dbReference>
<protein>
    <recommendedName>
        <fullName evidence="3">STAS/SEC14 domain-containing protein</fullName>
    </recommendedName>
</protein>
<keyword evidence="2" id="KW-1185">Reference proteome</keyword>
<evidence type="ECO:0000313" key="2">
    <source>
        <dbReference type="Proteomes" id="UP000759103"/>
    </source>
</evidence>
<evidence type="ECO:0008006" key="3">
    <source>
        <dbReference type="Google" id="ProtNLM"/>
    </source>
</evidence>
<sequence length="127" mass="13621">MPPAYSFAIDPARDLVRITIAGFFTAPDIAAFARGLAAAQRELRCAPNQHVTLVDMRAIDIQAQDSVDAFQRVVGDPATASRRLAFVVGLSLARRQIRRAAEIRGAAFFATSGEAEAWLLSDAPPPA</sequence>
<dbReference type="EMBL" id="JAHXZN010000004">
    <property type="protein sequence ID" value="MBW6531685.1"/>
    <property type="molecule type" value="Genomic_DNA"/>
</dbReference>
<accession>A0ABS7BPZ9</accession>
<gene>
    <name evidence="1" type="ORF">KZ820_13155</name>
</gene>